<dbReference type="Gene3D" id="3.30.360.10">
    <property type="entry name" value="Dihydrodipicolinate Reductase, domain 2"/>
    <property type="match status" value="1"/>
</dbReference>
<dbReference type="Gene3D" id="3.40.50.720">
    <property type="entry name" value="NAD(P)-binding Rossmann-like Domain"/>
    <property type="match status" value="1"/>
</dbReference>
<dbReference type="SUPFAM" id="SSF55347">
    <property type="entry name" value="Glyceraldehyde-3-phosphate dehydrogenase-like, C-terminal domain"/>
    <property type="match status" value="1"/>
</dbReference>
<evidence type="ECO:0000259" key="1">
    <source>
        <dbReference type="Pfam" id="PF01408"/>
    </source>
</evidence>
<keyword evidence="3" id="KW-1185">Reference proteome</keyword>
<dbReference type="EMBL" id="AAOE01000001">
    <property type="protein sequence ID" value="EAR11050.1"/>
    <property type="molecule type" value="Genomic_DNA"/>
</dbReference>
<evidence type="ECO:0000313" key="2">
    <source>
        <dbReference type="EMBL" id="EAR11050.1"/>
    </source>
</evidence>
<feature type="domain" description="Gfo/Idh/MocA-like oxidoreductase N-terminal" evidence="1">
    <location>
        <begin position="1"/>
        <end position="119"/>
    </location>
</feature>
<gene>
    <name evidence="2" type="ORF">MED297_19222</name>
</gene>
<dbReference type="InterPro" id="IPR051317">
    <property type="entry name" value="Gfo/Idh/MocA_oxidoreduct"/>
</dbReference>
<dbReference type="PANTHER" id="PTHR43708:SF4">
    <property type="entry name" value="OXIDOREDUCTASE YCEM-RELATED"/>
    <property type="match status" value="1"/>
</dbReference>
<accession>A4B8U9</accession>
<dbReference type="Pfam" id="PF01408">
    <property type="entry name" value="GFO_IDH_MocA"/>
    <property type="match status" value="1"/>
</dbReference>
<dbReference type="STRING" id="314283.MED297_19222"/>
<dbReference type="RefSeq" id="WP_008044434.1">
    <property type="nucleotide sequence ID" value="NZ_CH724151.1"/>
</dbReference>
<dbReference type="InterPro" id="IPR000683">
    <property type="entry name" value="Gfo/Idh/MocA-like_OxRdtase_N"/>
</dbReference>
<dbReference type="OrthoDB" id="9801953at2"/>
<reference evidence="2 3" key="1">
    <citation type="submission" date="2006-02" db="EMBL/GenBank/DDBJ databases">
        <authorList>
            <person name="Pinhassi J."/>
            <person name="Pedros-Alio C."/>
            <person name="Ferriera S."/>
            <person name="Johnson J."/>
            <person name="Kravitz S."/>
            <person name="Halpern A."/>
            <person name="Remington K."/>
            <person name="Beeson K."/>
            <person name="Tran B."/>
            <person name="Rogers Y.-H."/>
            <person name="Friedman R."/>
            <person name="Venter J.C."/>
        </authorList>
    </citation>
    <scope>NUCLEOTIDE SEQUENCE [LARGE SCALE GENOMIC DNA]</scope>
    <source>
        <strain evidence="2 3">MED297</strain>
    </source>
</reference>
<evidence type="ECO:0000313" key="3">
    <source>
        <dbReference type="Proteomes" id="UP000005953"/>
    </source>
</evidence>
<dbReference type="GO" id="GO:0000166">
    <property type="term" value="F:nucleotide binding"/>
    <property type="evidence" value="ECO:0007669"/>
    <property type="project" value="InterPro"/>
</dbReference>
<comment type="caution">
    <text evidence="2">The sequence shown here is derived from an EMBL/GenBank/DDBJ whole genome shotgun (WGS) entry which is preliminary data.</text>
</comment>
<dbReference type="HOGENOM" id="CLU_023194_23_0_6"/>
<sequence length="307" mass="34377">MKIALIGLGDIARKAYLPLLSTWPGVELVLCTRSEAVLQAVAQQYRVTDTCTDYHELMAFGIDAVMIHAATAVHAPMAEYFLQQGCAVFVDKPLADSYATCEQLYDLAQRRNVPLYVGFNRRHLPLLNEQIPGLQVGQGTGLTGIRWEKNRYQQPGAVKAFLFDDFIHPLDSVNLYGRGSLDDVQVHARFDGQALASIRVSWQEQDRVIEAVMNRQAGQTRERIVVEAINESWVFDGFQQGIHLSGNRSRPFALADWTPMLAAKGFDAMIADWLTIAARTHPMTTTAIERNLGTHRMLQALLDRLQP</sequence>
<dbReference type="AlphaFoldDB" id="A4B8U9"/>
<dbReference type="InterPro" id="IPR036291">
    <property type="entry name" value="NAD(P)-bd_dom_sf"/>
</dbReference>
<protein>
    <submittedName>
        <fullName evidence="2">Oxidoreductase, Gfo/Idh/MocA family protein</fullName>
    </submittedName>
</protein>
<proteinExistence type="predicted"/>
<organism evidence="2 3">
    <name type="scientific">Reinekea blandensis MED297</name>
    <dbReference type="NCBI Taxonomy" id="314283"/>
    <lineage>
        <taxon>Bacteria</taxon>
        <taxon>Pseudomonadati</taxon>
        <taxon>Pseudomonadota</taxon>
        <taxon>Gammaproteobacteria</taxon>
        <taxon>Oceanospirillales</taxon>
        <taxon>Saccharospirillaceae</taxon>
        <taxon>Reinekea</taxon>
    </lineage>
</organism>
<name>A4B8U9_9GAMM</name>
<dbReference type="SUPFAM" id="SSF51735">
    <property type="entry name" value="NAD(P)-binding Rossmann-fold domains"/>
    <property type="match status" value="1"/>
</dbReference>
<dbReference type="PANTHER" id="PTHR43708">
    <property type="entry name" value="CONSERVED EXPRESSED OXIDOREDUCTASE (EUROFUNG)"/>
    <property type="match status" value="1"/>
</dbReference>
<dbReference type="Proteomes" id="UP000005953">
    <property type="component" value="Unassembled WGS sequence"/>
</dbReference>